<evidence type="ECO:0000256" key="1">
    <source>
        <dbReference type="SAM" id="MobiDB-lite"/>
    </source>
</evidence>
<organism evidence="2 3">
    <name type="scientific">Caerostris extrusa</name>
    <name type="common">Bark spider</name>
    <name type="synonym">Caerostris bankana</name>
    <dbReference type="NCBI Taxonomy" id="172846"/>
    <lineage>
        <taxon>Eukaryota</taxon>
        <taxon>Metazoa</taxon>
        <taxon>Ecdysozoa</taxon>
        <taxon>Arthropoda</taxon>
        <taxon>Chelicerata</taxon>
        <taxon>Arachnida</taxon>
        <taxon>Araneae</taxon>
        <taxon>Araneomorphae</taxon>
        <taxon>Entelegynae</taxon>
        <taxon>Araneoidea</taxon>
        <taxon>Araneidae</taxon>
        <taxon>Caerostris</taxon>
    </lineage>
</organism>
<keyword evidence="3" id="KW-1185">Reference proteome</keyword>
<accession>A0AAV4XIJ5</accession>
<name>A0AAV4XIJ5_CAEEX</name>
<sequence length="116" mass="13535">MSRKIDDPPDAWNRKEKKKRAFKLRSENLSVKIFSGTQKRRGIDPAVIHSPQMRTLHSKSPSAAKDRAFMLHSRNYLDFPSIKETRSITKKGRFEKVEVGFRKAVIYVSNERRGNF</sequence>
<evidence type="ECO:0000313" key="3">
    <source>
        <dbReference type="Proteomes" id="UP001054945"/>
    </source>
</evidence>
<reference evidence="2 3" key="1">
    <citation type="submission" date="2021-06" db="EMBL/GenBank/DDBJ databases">
        <title>Caerostris extrusa draft genome.</title>
        <authorList>
            <person name="Kono N."/>
            <person name="Arakawa K."/>
        </authorList>
    </citation>
    <scope>NUCLEOTIDE SEQUENCE [LARGE SCALE GENOMIC DNA]</scope>
</reference>
<comment type="caution">
    <text evidence="2">The sequence shown here is derived from an EMBL/GenBank/DDBJ whole genome shotgun (WGS) entry which is preliminary data.</text>
</comment>
<protein>
    <submittedName>
        <fullName evidence="2">Uncharacterized protein</fullName>
    </submittedName>
</protein>
<feature type="compositionally biased region" description="Polar residues" evidence="1">
    <location>
        <begin position="52"/>
        <end position="61"/>
    </location>
</feature>
<evidence type="ECO:0000313" key="2">
    <source>
        <dbReference type="EMBL" id="GIY93765.1"/>
    </source>
</evidence>
<gene>
    <name evidence="2" type="ORF">CEXT_772101</name>
</gene>
<dbReference type="Proteomes" id="UP001054945">
    <property type="component" value="Unassembled WGS sequence"/>
</dbReference>
<proteinExistence type="predicted"/>
<dbReference type="EMBL" id="BPLR01017703">
    <property type="protein sequence ID" value="GIY93765.1"/>
    <property type="molecule type" value="Genomic_DNA"/>
</dbReference>
<feature type="region of interest" description="Disordered" evidence="1">
    <location>
        <begin position="42"/>
        <end position="62"/>
    </location>
</feature>
<dbReference type="AlphaFoldDB" id="A0AAV4XIJ5"/>